<gene>
    <name evidence="1" type="ORF">NOR_03875</name>
</gene>
<organism evidence="1 2">
    <name type="scientific">Metarhizium rileyi (strain RCEF 4871)</name>
    <name type="common">Nomuraea rileyi</name>
    <dbReference type="NCBI Taxonomy" id="1649241"/>
    <lineage>
        <taxon>Eukaryota</taxon>
        <taxon>Fungi</taxon>
        <taxon>Dikarya</taxon>
        <taxon>Ascomycota</taxon>
        <taxon>Pezizomycotina</taxon>
        <taxon>Sordariomycetes</taxon>
        <taxon>Hypocreomycetidae</taxon>
        <taxon>Hypocreales</taxon>
        <taxon>Clavicipitaceae</taxon>
        <taxon>Metarhizium</taxon>
    </lineage>
</organism>
<evidence type="ECO:0000313" key="1">
    <source>
        <dbReference type="EMBL" id="OAA44147.1"/>
    </source>
</evidence>
<dbReference type="EMBL" id="AZHC01000010">
    <property type="protein sequence ID" value="OAA44147.1"/>
    <property type="molecule type" value="Genomic_DNA"/>
</dbReference>
<dbReference type="AlphaFoldDB" id="A0A167EMA2"/>
<accession>A0A167EMA2</accession>
<evidence type="ECO:0000313" key="2">
    <source>
        <dbReference type="Proteomes" id="UP000243498"/>
    </source>
</evidence>
<proteinExistence type="predicted"/>
<sequence>MLHSSLAIRDLLFKGGLRVVGGAEEAATMRCITTDVADEGEGRDIMSRLTSYGVAFLSGIVTWILCHLVTKHEDAGFR</sequence>
<dbReference type="Proteomes" id="UP000243498">
    <property type="component" value="Unassembled WGS sequence"/>
</dbReference>
<protein>
    <submittedName>
        <fullName evidence="1">Uncharacterized protein</fullName>
    </submittedName>
</protein>
<keyword evidence="2" id="KW-1185">Reference proteome</keyword>
<comment type="caution">
    <text evidence="1">The sequence shown here is derived from an EMBL/GenBank/DDBJ whole genome shotgun (WGS) entry which is preliminary data.</text>
</comment>
<name>A0A167EMA2_METRR</name>
<reference evidence="1 2" key="1">
    <citation type="journal article" date="2016" name="Genome Biol. Evol.">
        <title>Divergent and convergent evolution of fungal pathogenicity.</title>
        <authorList>
            <person name="Shang Y."/>
            <person name="Xiao G."/>
            <person name="Zheng P."/>
            <person name="Cen K."/>
            <person name="Zhan S."/>
            <person name="Wang C."/>
        </authorList>
    </citation>
    <scope>NUCLEOTIDE SEQUENCE [LARGE SCALE GENOMIC DNA]</scope>
    <source>
        <strain evidence="1 2">RCEF 4871</strain>
    </source>
</reference>